<organism evidence="2 3">
    <name type="scientific">Linum trigynum</name>
    <dbReference type="NCBI Taxonomy" id="586398"/>
    <lineage>
        <taxon>Eukaryota</taxon>
        <taxon>Viridiplantae</taxon>
        <taxon>Streptophyta</taxon>
        <taxon>Embryophyta</taxon>
        <taxon>Tracheophyta</taxon>
        <taxon>Spermatophyta</taxon>
        <taxon>Magnoliopsida</taxon>
        <taxon>eudicotyledons</taxon>
        <taxon>Gunneridae</taxon>
        <taxon>Pentapetalae</taxon>
        <taxon>rosids</taxon>
        <taxon>fabids</taxon>
        <taxon>Malpighiales</taxon>
        <taxon>Linaceae</taxon>
        <taxon>Linum</taxon>
    </lineage>
</organism>
<evidence type="ECO:0000313" key="2">
    <source>
        <dbReference type="EMBL" id="CAL1360993.1"/>
    </source>
</evidence>
<accession>A0AAV2CX93</accession>
<dbReference type="Proteomes" id="UP001497516">
    <property type="component" value="Chromosome 10"/>
</dbReference>
<gene>
    <name evidence="2" type="ORF">LTRI10_LOCUS8392</name>
</gene>
<proteinExistence type="predicted"/>
<keyword evidence="3" id="KW-1185">Reference proteome</keyword>
<feature type="region of interest" description="Disordered" evidence="1">
    <location>
        <begin position="1"/>
        <end position="35"/>
    </location>
</feature>
<protein>
    <submittedName>
        <fullName evidence="2">Uncharacterized protein</fullName>
    </submittedName>
</protein>
<evidence type="ECO:0000313" key="3">
    <source>
        <dbReference type="Proteomes" id="UP001497516"/>
    </source>
</evidence>
<feature type="compositionally biased region" description="Basic and acidic residues" evidence="1">
    <location>
        <begin position="1"/>
        <end position="22"/>
    </location>
</feature>
<reference evidence="2 3" key="1">
    <citation type="submission" date="2024-04" db="EMBL/GenBank/DDBJ databases">
        <authorList>
            <person name="Fracassetti M."/>
        </authorList>
    </citation>
    <scope>NUCLEOTIDE SEQUENCE [LARGE SCALE GENOMIC DNA]</scope>
</reference>
<dbReference type="AlphaFoldDB" id="A0AAV2CX93"/>
<dbReference type="EMBL" id="OZ034814">
    <property type="protein sequence ID" value="CAL1360993.1"/>
    <property type="molecule type" value="Genomic_DNA"/>
</dbReference>
<evidence type="ECO:0000256" key="1">
    <source>
        <dbReference type="SAM" id="MobiDB-lite"/>
    </source>
</evidence>
<name>A0AAV2CX93_9ROSI</name>
<sequence>MCRVLREESSKLKMKVDGEPKRPKPMGEVNVTMNRAPPFPFTSTVKIQKTRCARTHIMRIKPRIDANSRNATKSIP</sequence>